<keyword evidence="4 7" id="KW-0489">Methyltransferase</keyword>
<protein>
    <recommendedName>
        <fullName evidence="7">Protein-L-isoaspartate O-methyltransferase</fullName>
        <ecNumber evidence="7">2.1.1.77</ecNumber>
    </recommendedName>
    <alternativeName>
        <fullName evidence="7">L-isoaspartyl protein carboxyl methyltransferase</fullName>
    </alternativeName>
    <alternativeName>
        <fullName evidence="7">Protein L-isoaspartyl methyltransferase</fullName>
    </alternativeName>
    <alternativeName>
        <fullName evidence="7">Protein-beta-aspartate methyltransferase</fullName>
        <shortName evidence="7">PIMT</shortName>
    </alternativeName>
</protein>
<dbReference type="FunFam" id="3.40.50.150:FF:000010">
    <property type="entry name" value="Protein-L-isoaspartate O-methyltransferase"/>
    <property type="match status" value="1"/>
</dbReference>
<keyword evidence="5 7" id="KW-0808">Transferase</keyword>
<evidence type="ECO:0000256" key="1">
    <source>
        <dbReference type="ARBA" id="ARBA00004496"/>
    </source>
</evidence>
<evidence type="ECO:0000256" key="5">
    <source>
        <dbReference type="ARBA" id="ARBA00022679"/>
    </source>
</evidence>
<dbReference type="NCBIfam" id="TIGR00080">
    <property type="entry name" value="pimt"/>
    <property type="match status" value="1"/>
</dbReference>
<dbReference type="GO" id="GO:0004719">
    <property type="term" value="F:protein-L-isoaspartate (D-aspartate) O-methyltransferase activity"/>
    <property type="evidence" value="ECO:0007669"/>
    <property type="project" value="UniProtKB-UniRule"/>
</dbReference>
<dbReference type="GO" id="GO:0005737">
    <property type="term" value="C:cytoplasm"/>
    <property type="evidence" value="ECO:0007669"/>
    <property type="project" value="UniProtKB-SubCell"/>
</dbReference>
<evidence type="ECO:0000256" key="2">
    <source>
        <dbReference type="ARBA" id="ARBA00005369"/>
    </source>
</evidence>
<evidence type="ECO:0000256" key="6">
    <source>
        <dbReference type="ARBA" id="ARBA00022691"/>
    </source>
</evidence>
<dbReference type="GO" id="GO:0032259">
    <property type="term" value="P:methylation"/>
    <property type="evidence" value="ECO:0007669"/>
    <property type="project" value="UniProtKB-KW"/>
</dbReference>
<keyword evidence="6 7" id="KW-0949">S-adenosyl-L-methionine</keyword>
<comment type="subcellular location">
    <subcellularLocation>
        <location evidence="1 7">Cytoplasm</location>
    </subcellularLocation>
</comment>
<dbReference type="PROSITE" id="PS01279">
    <property type="entry name" value="PCMT"/>
    <property type="match status" value="1"/>
</dbReference>
<dbReference type="HAMAP" id="MF_00090">
    <property type="entry name" value="PIMT"/>
    <property type="match status" value="1"/>
</dbReference>
<evidence type="ECO:0000256" key="7">
    <source>
        <dbReference type="HAMAP-Rule" id="MF_00090"/>
    </source>
</evidence>
<comment type="similarity">
    <text evidence="2 7">Belongs to the methyltransferase superfamily. L-isoaspartyl/D-aspartyl protein methyltransferase family.</text>
</comment>
<proteinExistence type="inferred from homology"/>
<dbReference type="AlphaFoldDB" id="A0A6J4JQU1"/>
<dbReference type="PANTHER" id="PTHR11579">
    <property type="entry name" value="PROTEIN-L-ISOASPARTATE O-METHYLTRANSFERASE"/>
    <property type="match status" value="1"/>
</dbReference>
<dbReference type="NCBIfam" id="NF001453">
    <property type="entry name" value="PRK00312.1"/>
    <property type="match status" value="1"/>
</dbReference>
<dbReference type="GO" id="GO:0030091">
    <property type="term" value="P:protein repair"/>
    <property type="evidence" value="ECO:0007669"/>
    <property type="project" value="UniProtKB-UniRule"/>
</dbReference>
<evidence type="ECO:0000256" key="3">
    <source>
        <dbReference type="ARBA" id="ARBA00022490"/>
    </source>
</evidence>
<dbReference type="Gene3D" id="3.40.50.150">
    <property type="entry name" value="Vaccinia Virus protein VP39"/>
    <property type="match status" value="1"/>
</dbReference>
<sequence length="223" mass="24621">MLHYQSSLLQDSFRHKGMRRALVRQIAGKGIRDEAVLGAIENVPRHLFLEAVFLEQAYEDKAFPIGEGQTISQPYTVAYQTQSLGVQKGQKVLEVGTGSGYQAAVLAELGAKVYSIEFNNLLFHRTRNLLTQLRYPIHVFYGDGSRGLPGYAPYDRILVTAGAPAVPAALTEQLAPGGVLVIPVGNAKSQEMLRITRLPDGKLREEKLDRFSFVPLLGQDGWK</sequence>
<dbReference type="SUPFAM" id="SSF53335">
    <property type="entry name" value="S-adenosyl-L-methionine-dependent methyltransferases"/>
    <property type="match status" value="1"/>
</dbReference>
<feature type="active site" evidence="7">
    <location>
        <position position="72"/>
    </location>
</feature>
<dbReference type="InterPro" id="IPR000682">
    <property type="entry name" value="PCMT"/>
</dbReference>
<dbReference type="EMBL" id="CADCTQ010000338">
    <property type="protein sequence ID" value="CAA9285035.1"/>
    <property type="molecule type" value="Genomic_DNA"/>
</dbReference>
<comment type="function">
    <text evidence="7">Catalyzes the methyl esterification of L-isoaspartyl residues in peptides and proteins that result from spontaneous decomposition of normal L-aspartyl and L-asparaginyl residues. It plays a role in the repair and/or degradation of damaged proteins.</text>
</comment>
<dbReference type="InterPro" id="IPR029063">
    <property type="entry name" value="SAM-dependent_MTases_sf"/>
</dbReference>
<name>A0A6J4JQU1_9SPHI</name>
<comment type="catalytic activity">
    <reaction evidence="7">
        <text>[protein]-L-isoaspartate + S-adenosyl-L-methionine = [protein]-L-isoaspartate alpha-methyl ester + S-adenosyl-L-homocysteine</text>
        <dbReference type="Rhea" id="RHEA:12705"/>
        <dbReference type="Rhea" id="RHEA-COMP:12143"/>
        <dbReference type="Rhea" id="RHEA-COMP:12144"/>
        <dbReference type="ChEBI" id="CHEBI:57856"/>
        <dbReference type="ChEBI" id="CHEBI:59789"/>
        <dbReference type="ChEBI" id="CHEBI:90596"/>
        <dbReference type="ChEBI" id="CHEBI:90598"/>
        <dbReference type="EC" id="2.1.1.77"/>
    </reaction>
</comment>
<organism evidence="8">
    <name type="scientific">uncultured Cytophagales bacterium</name>
    <dbReference type="NCBI Taxonomy" id="158755"/>
    <lineage>
        <taxon>Bacteria</taxon>
        <taxon>Pseudomonadati</taxon>
        <taxon>Bacteroidota</taxon>
        <taxon>Sphingobacteriia</taxon>
        <taxon>Sphingobacteriales</taxon>
        <taxon>environmental samples</taxon>
    </lineage>
</organism>
<gene>
    <name evidence="7" type="primary">pcm</name>
    <name evidence="8" type="ORF">AVDCRST_MAG56-4057</name>
</gene>
<evidence type="ECO:0000313" key="8">
    <source>
        <dbReference type="EMBL" id="CAA9285035.1"/>
    </source>
</evidence>
<keyword evidence="3 7" id="KW-0963">Cytoplasm</keyword>
<dbReference type="Pfam" id="PF01135">
    <property type="entry name" value="PCMT"/>
    <property type="match status" value="1"/>
</dbReference>
<accession>A0A6J4JQU1</accession>
<dbReference type="CDD" id="cd02440">
    <property type="entry name" value="AdoMet_MTases"/>
    <property type="match status" value="1"/>
</dbReference>
<evidence type="ECO:0000256" key="4">
    <source>
        <dbReference type="ARBA" id="ARBA00022603"/>
    </source>
</evidence>
<dbReference type="PANTHER" id="PTHR11579:SF0">
    <property type="entry name" value="PROTEIN-L-ISOASPARTATE(D-ASPARTATE) O-METHYLTRANSFERASE"/>
    <property type="match status" value="1"/>
</dbReference>
<reference evidence="8" key="1">
    <citation type="submission" date="2020-02" db="EMBL/GenBank/DDBJ databases">
        <authorList>
            <person name="Meier V. D."/>
        </authorList>
    </citation>
    <scope>NUCLEOTIDE SEQUENCE</scope>
    <source>
        <strain evidence="8">AVDCRST_MAG56</strain>
    </source>
</reference>
<dbReference type="EC" id="2.1.1.77" evidence="7"/>